<name>A0AAN8X9D0_HALRR</name>
<dbReference type="GO" id="GO:0006364">
    <property type="term" value="P:rRNA processing"/>
    <property type="evidence" value="ECO:0007669"/>
    <property type="project" value="TreeGrafter"/>
</dbReference>
<feature type="compositionally biased region" description="Basic and acidic residues" evidence="1">
    <location>
        <begin position="616"/>
        <end position="633"/>
    </location>
</feature>
<feature type="compositionally biased region" description="Polar residues" evidence="1">
    <location>
        <begin position="578"/>
        <end position="588"/>
    </location>
</feature>
<feature type="compositionally biased region" description="Acidic residues" evidence="1">
    <location>
        <begin position="598"/>
        <end position="615"/>
    </location>
</feature>
<feature type="compositionally biased region" description="Acidic residues" evidence="1">
    <location>
        <begin position="634"/>
        <end position="657"/>
    </location>
</feature>
<evidence type="ECO:0000313" key="3">
    <source>
        <dbReference type="Proteomes" id="UP001381693"/>
    </source>
</evidence>
<protein>
    <recommendedName>
        <fullName evidence="4">Pre-rRNA-processing protein RIX1 N-terminal domain-containing protein</fullName>
    </recommendedName>
</protein>
<organism evidence="2 3">
    <name type="scientific">Halocaridina rubra</name>
    <name type="common">Hawaiian red shrimp</name>
    <dbReference type="NCBI Taxonomy" id="373956"/>
    <lineage>
        <taxon>Eukaryota</taxon>
        <taxon>Metazoa</taxon>
        <taxon>Ecdysozoa</taxon>
        <taxon>Arthropoda</taxon>
        <taxon>Crustacea</taxon>
        <taxon>Multicrustacea</taxon>
        <taxon>Malacostraca</taxon>
        <taxon>Eumalacostraca</taxon>
        <taxon>Eucarida</taxon>
        <taxon>Decapoda</taxon>
        <taxon>Pleocyemata</taxon>
        <taxon>Caridea</taxon>
        <taxon>Atyoidea</taxon>
        <taxon>Atyidae</taxon>
        <taxon>Halocaridina</taxon>
    </lineage>
</organism>
<dbReference type="GO" id="GO:0005634">
    <property type="term" value="C:nucleus"/>
    <property type="evidence" value="ECO:0007669"/>
    <property type="project" value="TreeGrafter"/>
</dbReference>
<feature type="non-terminal residue" evidence="2">
    <location>
        <position position="1"/>
    </location>
</feature>
<feature type="compositionally biased region" description="Basic and acidic residues" evidence="1">
    <location>
        <begin position="658"/>
        <end position="679"/>
    </location>
</feature>
<dbReference type="InterPro" id="IPR016024">
    <property type="entry name" value="ARM-type_fold"/>
</dbReference>
<keyword evidence="3" id="KW-1185">Reference proteome</keyword>
<evidence type="ECO:0008006" key="4">
    <source>
        <dbReference type="Google" id="ProtNLM"/>
    </source>
</evidence>
<feature type="region of interest" description="Disordered" evidence="1">
    <location>
        <begin position="567"/>
        <end position="752"/>
    </location>
</feature>
<dbReference type="Proteomes" id="UP001381693">
    <property type="component" value="Unassembled WGS sequence"/>
</dbReference>
<feature type="compositionally biased region" description="Basic and acidic residues" evidence="1">
    <location>
        <begin position="695"/>
        <end position="719"/>
    </location>
</feature>
<evidence type="ECO:0000313" key="2">
    <source>
        <dbReference type="EMBL" id="KAK7075374.1"/>
    </source>
</evidence>
<sequence length="752" mass="83148">ISNTVEGHLKEINGLLQSVKTRDQGFQLLLPLLQQGCHDLIEKRCEVWYGVCIQAVTSLCGASEKIHACRIIVLLLHSASNHPEIQKILVPKSPASLIQSLAKADSSWNFAALDCLYEFIKLFPGPSLSQKVAIEENMLKYLDQPLSNVNQDDIVKRAGQVYAALPLPGMGGNKALGKAEARGSQLTQLIALAHTTMDLLLDGVVEKELYKHTRECTLKIPSIDVQSHTGADAIRGFLKAVTRLGNTLKFISHFLTSDSNESILLVPYHILGPIFRLLQVDASVLKVYRSQEHQMLAFLISSLHQHCLLVLRDLILSIGEGIDLYFGVITNLLSAVVKNSLNDNEPAWCGAGVQTRTIAYSVLRNVVQTSRGRHSISSELMQLILEDIIPKGQHVTLQKVQRKGLANLTVKKKKKKKGYSVVQTTLSHQEGPMFQLELLSRLTRAALSLSETLYVYGSHSLTQKMKKMLQTNILSLAEVVACGAKLPEAYSDGRTREQLYKTLASIATHPDPRCSPPYTMILHLLQLGLQDQQLSVVATCQALIGSVSFILANPQISQMAVICQPSMPSDGEGHHPMNETSETNSLANHGNEGHGDKEMDDEGEVSEETEDEVSEQTDKMTQENHVQEGKEYQSSEDDSDSELVNGAEEESDVDSDHEDGSDLEKNAGRDKSTQEHVETLKVNGISDNKLPETNCEDKQLPRKDKQPTTKRKSEEELPNSRKSVKKNNNKQHEGPSLEEMLSSFIDADPDDE</sequence>
<dbReference type="PANTHER" id="PTHR34105:SF1">
    <property type="entry name" value="PROLINE-, GLUTAMIC ACID- AND LEUCINE-RICH PROTEIN 1"/>
    <property type="match status" value="1"/>
</dbReference>
<proteinExistence type="predicted"/>
<dbReference type="PANTHER" id="PTHR34105">
    <property type="entry name" value="PROLINE-, GLUTAMIC ACID- AND LEUCINE-RICH PROTEIN 1"/>
    <property type="match status" value="1"/>
</dbReference>
<dbReference type="EMBL" id="JAXCGZ010010961">
    <property type="protein sequence ID" value="KAK7075374.1"/>
    <property type="molecule type" value="Genomic_DNA"/>
</dbReference>
<evidence type="ECO:0000256" key="1">
    <source>
        <dbReference type="SAM" id="MobiDB-lite"/>
    </source>
</evidence>
<reference evidence="2 3" key="1">
    <citation type="submission" date="2023-11" db="EMBL/GenBank/DDBJ databases">
        <title>Halocaridina rubra genome assembly.</title>
        <authorList>
            <person name="Smith C."/>
        </authorList>
    </citation>
    <scope>NUCLEOTIDE SEQUENCE [LARGE SCALE GENOMIC DNA]</scope>
    <source>
        <strain evidence="2">EP-1</strain>
        <tissue evidence="2">Whole</tissue>
    </source>
</reference>
<dbReference type="SUPFAM" id="SSF48371">
    <property type="entry name" value="ARM repeat"/>
    <property type="match status" value="1"/>
</dbReference>
<accession>A0AAN8X9D0</accession>
<comment type="caution">
    <text evidence="2">The sequence shown here is derived from an EMBL/GenBank/DDBJ whole genome shotgun (WGS) entry which is preliminary data.</text>
</comment>
<gene>
    <name evidence="2" type="ORF">SK128_009664</name>
</gene>
<dbReference type="AlphaFoldDB" id="A0AAN8X9D0"/>